<dbReference type="AlphaFoldDB" id="A0A8H8YXJ1"/>
<feature type="transmembrane region" description="Helical" evidence="1">
    <location>
        <begin position="16"/>
        <end position="36"/>
    </location>
</feature>
<keyword evidence="1" id="KW-0472">Membrane</keyword>
<keyword evidence="1" id="KW-0812">Transmembrane</keyword>
<accession>A0A8H8YXJ1</accession>
<sequence>MNIIGGRTTCGEYAKVFFGIMLSAVVFSALLTPLNLQANEIKYKEINVKECKRYINSMFDENPNTPENKYFNREIAVKDCINEMDDNYKKGLPSYATHTPRDIEIYREEKQKKSTLKFRAKNKDTLNRIKNSCAEPIFHMYVGMYTEKTKGASKKDQVKTLRSLLHSIEPNSILESIIAHISYVMLDEIYSSIGPTSDTEIPKRVISFYEKCTEIYEQALFLR</sequence>
<evidence type="ECO:0000313" key="2">
    <source>
        <dbReference type="EMBL" id="CAE6484893.1"/>
    </source>
</evidence>
<protein>
    <submittedName>
        <fullName evidence="2">Uncharacterized protein</fullName>
    </submittedName>
</protein>
<gene>
    <name evidence="2" type="ORF">NMYAN_10220</name>
</gene>
<evidence type="ECO:0000256" key="1">
    <source>
        <dbReference type="SAM" id="Phobius"/>
    </source>
</evidence>
<keyword evidence="1" id="KW-1133">Transmembrane helix</keyword>
<organism evidence="2 3">
    <name type="scientific">Nitrosomonas nitrosa</name>
    <dbReference type="NCBI Taxonomy" id="52442"/>
    <lineage>
        <taxon>Bacteria</taxon>
        <taxon>Pseudomonadati</taxon>
        <taxon>Pseudomonadota</taxon>
        <taxon>Betaproteobacteria</taxon>
        <taxon>Nitrosomonadales</taxon>
        <taxon>Nitrosomonadaceae</taxon>
        <taxon>Nitrosomonas</taxon>
    </lineage>
</organism>
<comment type="caution">
    <text evidence="2">The sequence shown here is derived from an EMBL/GenBank/DDBJ whole genome shotgun (WGS) entry which is preliminary data.</text>
</comment>
<dbReference type="EMBL" id="CAJNAP010000001">
    <property type="protein sequence ID" value="CAE6484893.1"/>
    <property type="molecule type" value="Genomic_DNA"/>
</dbReference>
<reference evidence="2" key="1">
    <citation type="submission" date="2021-02" db="EMBL/GenBank/DDBJ databases">
        <authorList>
            <person name="Han P."/>
        </authorList>
    </citation>
    <scope>NUCLEOTIDE SEQUENCE</scope>
    <source>
        <strain evidence="2">Nitrosomonas nitrosa 18-3D</strain>
    </source>
</reference>
<dbReference type="Proteomes" id="UP000601736">
    <property type="component" value="Unassembled WGS sequence"/>
</dbReference>
<proteinExistence type="predicted"/>
<name>A0A8H8YXJ1_9PROT</name>
<evidence type="ECO:0000313" key="3">
    <source>
        <dbReference type="Proteomes" id="UP000601736"/>
    </source>
</evidence>